<dbReference type="GO" id="GO:0035556">
    <property type="term" value="P:intracellular signal transduction"/>
    <property type="evidence" value="ECO:0007669"/>
    <property type="project" value="InterPro"/>
</dbReference>
<proteinExistence type="predicted"/>
<dbReference type="PANTHER" id="PTHR43081">
    <property type="entry name" value="ADENYLATE CYCLASE, TERMINAL-DIFFERENTIATION SPECIFIC-RELATED"/>
    <property type="match status" value="1"/>
</dbReference>
<keyword evidence="3" id="KW-1185">Reference proteome</keyword>
<evidence type="ECO:0000313" key="2">
    <source>
        <dbReference type="EMBL" id="GGB61539.1"/>
    </source>
</evidence>
<comment type="caution">
    <text evidence="2">The sequence shown here is derived from an EMBL/GenBank/DDBJ whole genome shotgun (WGS) entry which is preliminary data.</text>
</comment>
<dbReference type="OrthoDB" id="4565346at2"/>
<gene>
    <name evidence="2" type="ORF">GCM10011316_36900</name>
</gene>
<name>A0A916TNW7_9HYPH</name>
<dbReference type="PANTHER" id="PTHR43081:SF11">
    <property type="entry name" value="BLR2264 PROTEIN"/>
    <property type="match status" value="1"/>
</dbReference>
<evidence type="ECO:0000313" key="3">
    <source>
        <dbReference type="Proteomes" id="UP000605148"/>
    </source>
</evidence>
<dbReference type="Gene3D" id="3.30.70.1230">
    <property type="entry name" value="Nucleotide cyclase"/>
    <property type="match status" value="1"/>
</dbReference>
<dbReference type="Proteomes" id="UP000605148">
    <property type="component" value="Unassembled WGS sequence"/>
</dbReference>
<feature type="domain" description="Guanylate cyclase" evidence="1">
    <location>
        <begin position="220"/>
        <end position="351"/>
    </location>
</feature>
<dbReference type="InterPro" id="IPR001054">
    <property type="entry name" value="A/G_cyclase"/>
</dbReference>
<sequence length="401" mass="43037">MTQARDIDAVEDWLIGQALASSSLPSMFGQLCDRLRDAGLKIDRTALGWSTLHPLIEAEMAFWESGLSVHHETYAHNETGSDAWLNSPMRAALFTDEKLLRRRLTGTPEDLGFPILTHLAGLGYSDYFVLATGFEIPALLDEGEETGILVSWATKAPGGFSNEDLETIAHVQKRFALAARASVQAQITETLAQTYLGGIAGKKVLAGQIRRGDGERIAAVIFYSDMRHSTEIAEALGADCYITWLNSYFEATAGPVIECGGEILDFIGDAVLAVFPIDAEGLATAVERALRASGEARRRIAMVNASGLSTQTLKAGIALSVGDVMFGNIGIPERLSFSVIGQTVHAAARIEALTKQVGVDLLITKEIADLQPKLARPVGSYHLSGFSADQPLFTLDLSDGS</sequence>
<dbReference type="EMBL" id="BMFA01000015">
    <property type="protein sequence ID" value="GGB61539.1"/>
    <property type="molecule type" value="Genomic_DNA"/>
</dbReference>
<dbReference type="AlphaFoldDB" id="A0A916TNW7"/>
<dbReference type="InterPro" id="IPR050697">
    <property type="entry name" value="Adenylyl/Guanylyl_Cyclase_3/4"/>
</dbReference>
<dbReference type="CDD" id="cd07302">
    <property type="entry name" value="CHD"/>
    <property type="match status" value="1"/>
</dbReference>
<dbReference type="GO" id="GO:0004016">
    <property type="term" value="F:adenylate cyclase activity"/>
    <property type="evidence" value="ECO:0007669"/>
    <property type="project" value="UniProtKB-ARBA"/>
</dbReference>
<reference evidence="2" key="1">
    <citation type="journal article" date="2014" name="Int. J. Syst. Evol. Microbiol.">
        <title>Complete genome sequence of Corynebacterium casei LMG S-19264T (=DSM 44701T), isolated from a smear-ripened cheese.</title>
        <authorList>
            <consortium name="US DOE Joint Genome Institute (JGI-PGF)"/>
            <person name="Walter F."/>
            <person name="Albersmeier A."/>
            <person name="Kalinowski J."/>
            <person name="Ruckert C."/>
        </authorList>
    </citation>
    <scope>NUCLEOTIDE SEQUENCE</scope>
    <source>
        <strain evidence="2">CGMCC 1.12426</strain>
    </source>
</reference>
<dbReference type="GO" id="GO:0006171">
    <property type="term" value="P:cAMP biosynthetic process"/>
    <property type="evidence" value="ECO:0007669"/>
    <property type="project" value="TreeGrafter"/>
</dbReference>
<protein>
    <submittedName>
        <fullName evidence="2">Adenylate cyclase</fullName>
    </submittedName>
</protein>
<reference evidence="2" key="2">
    <citation type="submission" date="2020-09" db="EMBL/GenBank/DDBJ databases">
        <authorList>
            <person name="Sun Q."/>
            <person name="Zhou Y."/>
        </authorList>
    </citation>
    <scope>NUCLEOTIDE SEQUENCE</scope>
    <source>
        <strain evidence="2">CGMCC 1.12426</strain>
    </source>
</reference>
<dbReference type="InterPro" id="IPR029787">
    <property type="entry name" value="Nucleotide_cyclase"/>
</dbReference>
<evidence type="ECO:0000259" key="1">
    <source>
        <dbReference type="PROSITE" id="PS50125"/>
    </source>
</evidence>
<dbReference type="SUPFAM" id="SSF55073">
    <property type="entry name" value="Nucleotide cyclase"/>
    <property type="match status" value="1"/>
</dbReference>
<dbReference type="PROSITE" id="PS50125">
    <property type="entry name" value="GUANYLATE_CYCLASE_2"/>
    <property type="match status" value="1"/>
</dbReference>
<dbReference type="RefSeq" id="WP_150497625.1">
    <property type="nucleotide sequence ID" value="NZ_BMFA01000015.1"/>
</dbReference>
<accession>A0A916TNW7</accession>
<organism evidence="2 3">
    <name type="scientific">Roseibium aquae</name>
    <dbReference type="NCBI Taxonomy" id="1323746"/>
    <lineage>
        <taxon>Bacteria</taxon>
        <taxon>Pseudomonadati</taxon>
        <taxon>Pseudomonadota</taxon>
        <taxon>Alphaproteobacteria</taxon>
        <taxon>Hyphomicrobiales</taxon>
        <taxon>Stappiaceae</taxon>
        <taxon>Roseibium</taxon>
    </lineage>
</organism>